<name>B0D823_LACBS</name>
<dbReference type="EMBL" id="DS547099">
    <property type="protein sequence ID" value="EDR09744.1"/>
    <property type="molecule type" value="Genomic_DNA"/>
</dbReference>
<keyword evidence="1" id="KW-1133">Transmembrane helix</keyword>
<dbReference type="Proteomes" id="UP000001194">
    <property type="component" value="Unassembled WGS sequence"/>
</dbReference>
<proteinExistence type="predicted"/>
<keyword evidence="1" id="KW-0472">Membrane</keyword>
<gene>
    <name evidence="2" type="ORF">LACBIDRAFT_319183</name>
</gene>
<dbReference type="AlphaFoldDB" id="B0D823"/>
<organism evidence="3">
    <name type="scientific">Laccaria bicolor (strain S238N-H82 / ATCC MYA-4686)</name>
    <name type="common">Bicoloured deceiver</name>
    <name type="synonym">Laccaria laccata var. bicolor</name>
    <dbReference type="NCBI Taxonomy" id="486041"/>
    <lineage>
        <taxon>Eukaryota</taxon>
        <taxon>Fungi</taxon>
        <taxon>Dikarya</taxon>
        <taxon>Basidiomycota</taxon>
        <taxon>Agaricomycotina</taxon>
        <taxon>Agaricomycetes</taxon>
        <taxon>Agaricomycetidae</taxon>
        <taxon>Agaricales</taxon>
        <taxon>Agaricineae</taxon>
        <taxon>Hydnangiaceae</taxon>
        <taxon>Laccaria</taxon>
    </lineage>
</organism>
<dbReference type="RefSeq" id="XP_001880093.1">
    <property type="nucleotide sequence ID" value="XM_001880058.1"/>
</dbReference>
<accession>B0D823</accession>
<dbReference type="HOGENOM" id="CLU_3143315_0_0_1"/>
<evidence type="ECO:0000313" key="2">
    <source>
        <dbReference type="EMBL" id="EDR09744.1"/>
    </source>
</evidence>
<evidence type="ECO:0000256" key="1">
    <source>
        <dbReference type="SAM" id="Phobius"/>
    </source>
</evidence>
<reference evidence="2 3" key="1">
    <citation type="journal article" date="2008" name="Nature">
        <title>The genome of Laccaria bicolor provides insights into mycorrhizal symbiosis.</title>
        <authorList>
            <person name="Martin F."/>
            <person name="Aerts A."/>
            <person name="Ahren D."/>
            <person name="Brun A."/>
            <person name="Danchin E.G.J."/>
            <person name="Duchaussoy F."/>
            <person name="Gibon J."/>
            <person name="Kohler A."/>
            <person name="Lindquist E."/>
            <person name="Pereda V."/>
            <person name="Salamov A."/>
            <person name="Shapiro H.J."/>
            <person name="Wuyts J."/>
            <person name="Blaudez D."/>
            <person name="Buee M."/>
            <person name="Brokstein P."/>
            <person name="Canbaeck B."/>
            <person name="Cohen D."/>
            <person name="Courty P.E."/>
            <person name="Coutinho P.M."/>
            <person name="Delaruelle C."/>
            <person name="Detter J.C."/>
            <person name="Deveau A."/>
            <person name="DiFazio S."/>
            <person name="Duplessis S."/>
            <person name="Fraissinet-Tachet L."/>
            <person name="Lucic E."/>
            <person name="Frey-Klett P."/>
            <person name="Fourrey C."/>
            <person name="Feussner I."/>
            <person name="Gay G."/>
            <person name="Grimwood J."/>
            <person name="Hoegger P.J."/>
            <person name="Jain P."/>
            <person name="Kilaru S."/>
            <person name="Labbe J."/>
            <person name="Lin Y.C."/>
            <person name="Legue V."/>
            <person name="Le Tacon F."/>
            <person name="Marmeisse R."/>
            <person name="Melayah D."/>
            <person name="Montanini B."/>
            <person name="Muratet M."/>
            <person name="Nehls U."/>
            <person name="Niculita-Hirzel H."/>
            <person name="Oudot-Le Secq M.P."/>
            <person name="Peter M."/>
            <person name="Quesneville H."/>
            <person name="Rajashekar B."/>
            <person name="Reich M."/>
            <person name="Rouhier N."/>
            <person name="Schmutz J."/>
            <person name="Yin T."/>
            <person name="Chalot M."/>
            <person name="Henrissat B."/>
            <person name="Kuees U."/>
            <person name="Lucas S."/>
            <person name="Van de Peer Y."/>
            <person name="Podila G.K."/>
            <person name="Polle A."/>
            <person name="Pukkila P.J."/>
            <person name="Richardson P.M."/>
            <person name="Rouze P."/>
            <person name="Sanders I.R."/>
            <person name="Stajich J.E."/>
            <person name="Tunlid A."/>
            <person name="Tuskan G."/>
            <person name="Grigoriev I.V."/>
        </authorList>
    </citation>
    <scope>NUCLEOTIDE SEQUENCE [LARGE SCALE GENOMIC DNA]</scope>
    <source>
        <strain evidence="3">S238N-H82 / ATCC MYA-4686</strain>
    </source>
</reference>
<dbReference type="InParanoid" id="B0D823"/>
<dbReference type="KEGG" id="lbc:LACBIDRAFT_319183"/>
<feature type="transmembrane region" description="Helical" evidence="1">
    <location>
        <begin position="12"/>
        <end position="36"/>
    </location>
</feature>
<keyword evidence="1" id="KW-0812">Transmembrane</keyword>
<sequence length="49" mass="5312">MPMGKQTISHILAFVLYALSSSILGTTVWLTISLIISKTASQNSVWCLS</sequence>
<evidence type="ECO:0000313" key="3">
    <source>
        <dbReference type="Proteomes" id="UP000001194"/>
    </source>
</evidence>
<keyword evidence="3" id="KW-1185">Reference proteome</keyword>
<dbReference type="GeneID" id="6075500"/>
<protein>
    <submittedName>
        <fullName evidence="2">Predicted protein</fullName>
    </submittedName>
</protein>